<evidence type="ECO:0000259" key="1">
    <source>
        <dbReference type="Pfam" id="PF26136"/>
    </source>
</evidence>
<evidence type="ECO:0000313" key="2">
    <source>
        <dbReference type="EMBL" id="RPE32167.1"/>
    </source>
</evidence>
<dbReference type="AlphaFoldDB" id="A0A3N4RUX7"/>
<reference evidence="2 3" key="1">
    <citation type="submission" date="2018-11" db="EMBL/GenBank/DDBJ databases">
        <title>Sequencing the genomes of 1000 actinobacteria strains.</title>
        <authorList>
            <person name="Klenk H.-P."/>
        </authorList>
    </citation>
    <scope>NUCLEOTIDE SEQUENCE [LARGE SCALE GENOMIC DNA]</scope>
    <source>
        <strain evidence="2 3">DSM 44781</strain>
    </source>
</reference>
<organism evidence="2 3">
    <name type="scientific">Kitasatospora cineracea</name>
    <dbReference type="NCBI Taxonomy" id="88074"/>
    <lineage>
        <taxon>Bacteria</taxon>
        <taxon>Bacillati</taxon>
        <taxon>Actinomycetota</taxon>
        <taxon>Actinomycetes</taxon>
        <taxon>Kitasatosporales</taxon>
        <taxon>Streptomycetaceae</taxon>
        <taxon>Kitasatospora</taxon>
    </lineage>
</organism>
<gene>
    <name evidence="2" type="ORF">EDD38_0412</name>
</gene>
<name>A0A3N4RUX7_9ACTN</name>
<proteinExistence type="predicted"/>
<dbReference type="Proteomes" id="UP000266906">
    <property type="component" value="Unassembled WGS sequence"/>
</dbReference>
<sequence length="147" mass="16075">MSEHHEYLIRDRADAELALARVELAHRQEELLAALTAGGPAPAGFDPGQLRVQAAGLLAKRRETVGHLMPELPDLLGADFAPLFARYAAGRPLTGGYRADARAFAEWALDSGPAADWRPALRRLLHPAASRWSRLLPHRDRAAKAHP</sequence>
<keyword evidence="3" id="KW-1185">Reference proteome</keyword>
<dbReference type="EMBL" id="RKQG01000001">
    <property type="protein sequence ID" value="RPE32167.1"/>
    <property type="molecule type" value="Genomic_DNA"/>
</dbReference>
<protein>
    <recommendedName>
        <fullName evidence="1">SCO6045-like C-terminal domain-containing protein</fullName>
    </recommendedName>
</protein>
<comment type="caution">
    <text evidence="2">The sequence shown here is derived from an EMBL/GenBank/DDBJ whole genome shotgun (WGS) entry which is preliminary data.</text>
</comment>
<accession>A0A3N4RUX7</accession>
<dbReference type="InterPro" id="IPR058711">
    <property type="entry name" value="SCO6045-like_C"/>
</dbReference>
<feature type="domain" description="SCO6045-like C-terminal" evidence="1">
    <location>
        <begin position="25"/>
        <end position="109"/>
    </location>
</feature>
<dbReference type="Pfam" id="PF26136">
    <property type="entry name" value="SCO6045_C"/>
    <property type="match status" value="1"/>
</dbReference>
<evidence type="ECO:0000313" key="3">
    <source>
        <dbReference type="Proteomes" id="UP000266906"/>
    </source>
</evidence>